<sequence>MADPLRPDRPATSAAISSNGREFTDDNATDLSPITHHEDFFREWLESIENDSTLFEVHESLESQEGRQEEHSDSLPQVDQQESNEEYLDSRFDLEDSVSSQVSLHSHKDSDEEYFDSYASFDWLFSHDNSEDQYFDSLSQFDESSDGEKEELKGPTDPPYAFAEKMDGQSIFKNLHSKSNQQGKQASNRLREPNQLTKALEARINTDISQLLQRFENIMATATAENNTLTATAVESYQVDVESTALIRAAEDLLSVTRTMKEMWLFGKLDTIGEDERDVERREKLEADVDAVKKAVEDGSLEKLAPADLNK</sequence>
<dbReference type="GO" id="GO:0003712">
    <property type="term" value="F:transcription coregulator activity"/>
    <property type="evidence" value="ECO:0007669"/>
    <property type="project" value="InterPro"/>
</dbReference>
<dbReference type="RefSeq" id="XP_056476496.1">
    <property type="nucleotide sequence ID" value="XM_056616139.1"/>
</dbReference>
<keyword evidence="5" id="KW-0539">Nucleus</keyword>
<dbReference type="InterPro" id="IPR009332">
    <property type="entry name" value="Med22"/>
</dbReference>
<comment type="caution">
    <text evidence="7">The sequence shown here is derived from an EMBL/GenBank/DDBJ whole genome shotgun (WGS) entry which is preliminary data.</text>
</comment>
<accession>A0A9W9FMT1</accession>
<comment type="subcellular location">
    <subcellularLocation>
        <location evidence="1">Nucleus</location>
    </subcellularLocation>
</comment>
<dbReference type="OrthoDB" id="203279at2759"/>
<feature type="compositionally biased region" description="Basic and acidic residues" evidence="6">
    <location>
        <begin position="56"/>
        <end position="73"/>
    </location>
</feature>
<keyword evidence="4" id="KW-0804">Transcription</keyword>
<name>A0A9W9FMT1_9EURO</name>
<protein>
    <submittedName>
        <fullName evidence="7">Uncharacterized protein</fullName>
    </submittedName>
</protein>
<reference evidence="7" key="1">
    <citation type="submission" date="2022-11" db="EMBL/GenBank/DDBJ databases">
        <authorList>
            <person name="Petersen C."/>
        </authorList>
    </citation>
    <scope>NUCLEOTIDE SEQUENCE</scope>
    <source>
        <strain evidence="7">IBT 30761</strain>
    </source>
</reference>
<dbReference type="PANTHER" id="PTHR12434">
    <property type="entry name" value="MEDIATOR OF RNA POLYMERASE II TRANSCRIPTION SUBUNIT 22"/>
    <property type="match status" value="1"/>
</dbReference>
<evidence type="ECO:0000256" key="1">
    <source>
        <dbReference type="ARBA" id="ARBA00004123"/>
    </source>
</evidence>
<dbReference type="GeneID" id="81355118"/>
<evidence type="ECO:0000256" key="4">
    <source>
        <dbReference type="ARBA" id="ARBA00023163"/>
    </source>
</evidence>
<dbReference type="GO" id="GO:0016592">
    <property type="term" value="C:mediator complex"/>
    <property type="evidence" value="ECO:0007669"/>
    <property type="project" value="InterPro"/>
</dbReference>
<dbReference type="PANTHER" id="PTHR12434:SF6">
    <property type="entry name" value="MEDIATOR OF RNA POLYMERASE II TRANSCRIPTION SUBUNIT 22"/>
    <property type="match status" value="1"/>
</dbReference>
<feature type="region of interest" description="Disordered" evidence="6">
    <location>
        <begin position="1"/>
        <end position="32"/>
    </location>
</feature>
<organism evidence="7 8">
    <name type="scientific">Penicillium argentinense</name>
    <dbReference type="NCBI Taxonomy" id="1131581"/>
    <lineage>
        <taxon>Eukaryota</taxon>
        <taxon>Fungi</taxon>
        <taxon>Dikarya</taxon>
        <taxon>Ascomycota</taxon>
        <taxon>Pezizomycotina</taxon>
        <taxon>Eurotiomycetes</taxon>
        <taxon>Eurotiomycetidae</taxon>
        <taxon>Eurotiales</taxon>
        <taxon>Aspergillaceae</taxon>
        <taxon>Penicillium</taxon>
    </lineage>
</organism>
<evidence type="ECO:0000256" key="6">
    <source>
        <dbReference type="SAM" id="MobiDB-lite"/>
    </source>
</evidence>
<dbReference type="GO" id="GO:0006357">
    <property type="term" value="P:regulation of transcription by RNA polymerase II"/>
    <property type="evidence" value="ECO:0007669"/>
    <property type="project" value="InterPro"/>
</dbReference>
<dbReference type="EMBL" id="JAPQKI010000004">
    <property type="protein sequence ID" value="KAJ5103116.1"/>
    <property type="molecule type" value="Genomic_DNA"/>
</dbReference>
<reference evidence="7" key="2">
    <citation type="journal article" date="2023" name="IMA Fungus">
        <title>Comparative genomic study of the Penicillium genus elucidates a diverse pangenome and 15 lateral gene transfer events.</title>
        <authorList>
            <person name="Petersen C."/>
            <person name="Sorensen T."/>
            <person name="Nielsen M.R."/>
            <person name="Sondergaard T.E."/>
            <person name="Sorensen J.L."/>
            <person name="Fitzpatrick D.A."/>
            <person name="Frisvad J.C."/>
            <person name="Nielsen K.L."/>
        </authorList>
    </citation>
    <scope>NUCLEOTIDE SEQUENCE</scope>
    <source>
        <strain evidence="7">IBT 30761</strain>
    </source>
</reference>
<evidence type="ECO:0000256" key="2">
    <source>
        <dbReference type="ARBA" id="ARBA00005942"/>
    </source>
</evidence>
<keyword evidence="3" id="KW-0805">Transcription regulation</keyword>
<gene>
    <name evidence="7" type="ORF">N7532_003645</name>
</gene>
<dbReference type="Proteomes" id="UP001149074">
    <property type="component" value="Unassembled WGS sequence"/>
</dbReference>
<dbReference type="Gene3D" id="6.10.280.160">
    <property type="entry name" value="Mediator of RNA polymerase II transcription subunit 22"/>
    <property type="match status" value="1"/>
</dbReference>
<proteinExistence type="inferred from homology"/>
<feature type="region of interest" description="Disordered" evidence="6">
    <location>
        <begin position="55"/>
        <end position="109"/>
    </location>
</feature>
<evidence type="ECO:0000256" key="3">
    <source>
        <dbReference type="ARBA" id="ARBA00023015"/>
    </source>
</evidence>
<dbReference type="Pfam" id="PF06179">
    <property type="entry name" value="Med22"/>
    <property type="match status" value="1"/>
</dbReference>
<feature type="region of interest" description="Disordered" evidence="6">
    <location>
        <begin position="141"/>
        <end position="163"/>
    </location>
</feature>
<comment type="similarity">
    <text evidence="2">Belongs to the Mediator complex subunit 22 family.</text>
</comment>
<evidence type="ECO:0000313" key="7">
    <source>
        <dbReference type="EMBL" id="KAJ5103116.1"/>
    </source>
</evidence>
<evidence type="ECO:0000313" key="8">
    <source>
        <dbReference type="Proteomes" id="UP001149074"/>
    </source>
</evidence>
<dbReference type="AlphaFoldDB" id="A0A9W9FMT1"/>
<evidence type="ECO:0000256" key="5">
    <source>
        <dbReference type="ARBA" id="ARBA00023242"/>
    </source>
</evidence>
<keyword evidence="8" id="KW-1185">Reference proteome</keyword>